<protein>
    <recommendedName>
        <fullName evidence="3">GNAT family N-acetyltransferase</fullName>
    </recommendedName>
</protein>
<evidence type="ECO:0008006" key="3">
    <source>
        <dbReference type="Google" id="ProtNLM"/>
    </source>
</evidence>
<organism evidence="1 2">
    <name type="scientific">Aliishimia ponticola</name>
    <dbReference type="NCBI Taxonomy" id="2499833"/>
    <lineage>
        <taxon>Bacteria</taxon>
        <taxon>Pseudomonadati</taxon>
        <taxon>Pseudomonadota</taxon>
        <taxon>Alphaproteobacteria</taxon>
        <taxon>Rhodobacterales</taxon>
        <taxon>Paracoccaceae</taxon>
        <taxon>Aliishimia</taxon>
    </lineage>
</organism>
<dbReference type="AlphaFoldDB" id="A0A4S4N7H3"/>
<dbReference type="Proteomes" id="UP000306602">
    <property type="component" value="Unassembled WGS sequence"/>
</dbReference>
<sequence>MALLEFKAEDRFEAVIVDLLEKLGVTLTVGTDFHEFREYVEAARSDHPLGDPFDPDVHDMNASNSRWIVGRDRNGKIMHLHALRLLPTEGATVADYFRRNFHGFSPPELDIDFERSRYRACPAAKRMSGRIVYSGEVWIGGEPGEYRGTGLIGFLMRYAMLTAMRELSADYFLGFVTLPQAIKGLTLRFGYMHVDPMALRWFQRGQDKPLEGTMVYAAEEDIRYIMDLPASELEALAA</sequence>
<dbReference type="OrthoDB" id="8068570at2"/>
<name>A0A4S4N7H3_9RHOB</name>
<dbReference type="RefSeq" id="WP_136463772.1">
    <property type="nucleotide sequence ID" value="NZ_SRKY01000004.1"/>
</dbReference>
<reference evidence="1 2" key="1">
    <citation type="submission" date="2019-04" db="EMBL/GenBank/DDBJ databases">
        <title>Shimia ponticola sp. nov., isolated from seawater.</title>
        <authorList>
            <person name="Kim Y.-O."/>
            <person name="Yoon J.-H."/>
        </authorList>
    </citation>
    <scope>NUCLEOTIDE SEQUENCE [LARGE SCALE GENOMIC DNA]</scope>
    <source>
        <strain evidence="1 2">MYP11</strain>
    </source>
</reference>
<evidence type="ECO:0000313" key="2">
    <source>
        <dbReference type="Proteomes" id="UP000306602"/>
    </source>
</evidence>
<gene>
    <name evidence="1" type="ORF">E4Z66_14500</name>
</gene>
<evidence type="ECO:0000313" key="1">
    <source>
        <dbReference type="EMBL" id="THH35039.1"/>
    </source>
</evidence>
<dbReference type="EMBL" id="SRKY01000004">
    <property type="protein sequence ID" value="THH35039.1"/>
    <property type="molecule type" value="Genomic_DNA"/>
</dbReference>
<keyword evidence="2" id="KW-1185">Reference proteome</keyword>
<proteinExistence type="predicted"/>
<accession>A0A4S4N7H3</accession>
<comment type="caution">
    <text evidence="1">The sequence shown here is derived from an EMBL/GenBank/DDBJ whole genome shotgun (WGS) entry which is preliminary data.</text>
</comment>